<evidence type="ECO:0000313" key="2">
    <source>
        <dbReference type="Proteomes" id="UP000515908"/>
    </source>
</evidence>
<dbReference type="EMBL" id="LR877145">
    <property type="protein sequence ID" value="CAD2213432.1"/>
    <property type="molecule type" value="Genomic_DNA"/>
</dbReference>
<gene>
    <name evidence="1" type="ORF">ADEAN_000087300</name>
</gene>
<sequence length="386" mass="42745">MASCIMDVLLENTTPYHGTTTRGKGSNEVIPAGDFRQGESAPFKKSHGQTYSVFDNEMRAFAPDECDGDAVLRSGVQEALHKYVFNRIIDPYKPIGVPITSPIPTVPISPYVAWSIVVDLAILCHEVLLHLHKGVSVPILVRYCGEPGMEQLARNAIHCLPFEALEGQSVFKLEYWVTAPHLQSIIFALNDTLRGHFAVYAKYMVQHSFGEEYILQNNESAYIIPPQQCLFALVGPGTVAGDGDRGARKIRVAPPLHKKEEEESLLPPNALSITSFAVSKICTSVAEKDGSETGTPRRIVDGDDFNLMCQCVSQTVADMLSDVSIQSTVERRALDMFNRKRKEANDFKSKSRAEKEKSIIDKAEEEAQLVVERILQEMKMKSSGSV</sequence>
<dbReference type="VEuPathDB" id="TriTrypDB:ADEAN_000087300"/>
<accession>A0A7G2C684</accession>
<organism evidence="1 2">
    <name type="scientific">Angomonas deanei</name>
    <dbReference type="NCBI Taxonomy" id="59799"/>
    <lineage>
        <taxon>Eukaryota</taxon>
        <taxon>Discoba</taxon>
        <taxon>Euglenozoa</taxon>
        <taxon>Kinetoplastea</taxon>
        <taxon>Metakinetoplastina</taxon>
        <taxon>Trypanosomatida</taxon>
        <taxon>Trypanosomatidae</taxon>
        <taxon>Strigomonadinae</taxon>
        <taxon>Angomonas</taxon>
    </lineage>
</organism>
<reference evidence="1 2" key="1">
    <citation type="submission" date="2020-08" db="EMBL/GenBank/DDBJ databases">
        <authorList>
            <person name="Newling K."/>
            <person name="Davey J."/>
            <person name="Forrester S."/>
        </authorList>
    </citation>
    <scope>NUCLEOTIDE SEQUENCE [LARGE SCALE GENOMIC DNA]</scope>
    <source>
        <strain evidence="2">Crithidia deanei Carvalho (ATCC PRA-265)</strain>
    </source>
</reference>
<proteinExistence type="predicted"/>
<keyword evidence="2" id="KW-1185">Reference proteome</keyword>
<evidence type="ECO:0000313" key="1">
    <source>
        <dbReference type="EMBL" id="CAD2213432.1"/>
    </source>
</evidence>
<dbReference type="AlphaFoldDB" id="A0A7G2C684"/>
<name>A0A7G2C684_9TRYP</name>
<protein>
    <submittedName>
        <fullName evidence="1">Uncharacterized protein</fullName>
    </submittedName>
</protein>
<dbReference type="Proteomes" id="UP000515908">
    <property type="component" value="Chromosome 01"/>
</dbReference>